<evidence type="ECO:0000256" key="1">
    <source>
        <dbReference type="SAM" id="MobiDB-lite"/>
    </source>
</evidence>
<feature type="compositionally biased region" description="Basic residues" evidence="1">
    <location>
        <begin position="1"/>
        <end position="10"/>
    </location>
</feature>
<reference evidence="2 3" key="1">
    <citation type="journal article" date="2017" name="Genome Biol. Evol.">
        <title>Phytophthora megakarya and P. palmivora, closely related causal agents of cacao black pod rot, underwent increases in genome sizes and gene numbers by different mechanisms.</title>
        <authorList>
            <person name="Ali S.S."/>
            <person name="Shao J."/>
            <person name="Lary D.J."/>
            <person name="Kronmiller B."/>
            <person name="Shen D."/>
            <person name="Strem M.D."/>
            <person name="Amoako-Attah I."/>
            <person name="Akrofi A.Y."/>
            <person name="Begoude B.A."/>
            <person name="Ten Hoopen G.M."/>
            <person name="Coulibaly K."/>
            <person name="Kebe B.I."/>
            <person name="Melnick R.L."/>
            <person name="Guiltinan M.J."/>
            <person name="Tyler B.M."/>
            <person name="Meinhardt L.W."/>
            <person name="Bailey B.A."/>
        </authorList>
    </citation>
    <scope>NUCLEOTIDE SEQUENCE [LARGE SCALE GENOMIC DNA]</scope>
    <source>
        <strain evidence="3">sbr112.9</strain>
    </source>
</reference>
<evidence type="ECO:0000313" key="3">
    <source>
        <dbReference type="Proteomes" id="UP000237271"/>
    </source>
</evidence>
<proteinExistence type="predicted"/>
<feature type="region of interest" description="Disordered" evidence="1">
    <location>
        <begin position="1"/>
        <end position="22"/>
    </location>
</feature>
<dbReference type="AlphaFoldDB" id="A0A2P4X7W4"/>
<name>A0A2P4X7W4_9STRA</name>
<dbReference type="EMBL" id="NCKW01015863">
    <property type="protein sequence ID" value="POM61644.1"/>
    <property type="molecule type" value="Genomic_DNA"/>
</dbReference>
<comment type="caution">
    <text evidence="2">The sequence shown here is derived from an EMBL/GenBank/DDBJ whole genome shotgun (WGS) entry which is preliminary data.</text>
</comment>
<dbReference type="Proteomes" id="UP000237271">
    <property type="component" value="Unassembled WGS sequence"/>
</dbReference>
<keyword evidence="3" id="KW-1185">Reference proteome</keyword>
<accession>A0A2P4X7W4</accession>
<dbReference type="OrthoDB" id="124644at2759"/>
<protein>
    <submittedName>
        <fullName evidence="2">Uncharacterized protein</fullName>
    </submittedName>
</protein>
<evidence type="ECO:0000313" key="2">
    <source>
        <dbReference type="EMBL" id="POM61644.1"/>
    </source>
</evidence>
<gene>
    <name evidence="2" type="ORF">PHPALM_29316</name>
</gene>
<organism evidence="2 3">
    <name type="scientific">Phytophthora palmivora</name>
    <dbReference type="NCBI Taxonomy" id="4796"/>
    <lineage>
        <taxon>Eukaryota</taxon>
        <taxon>Sar</taxon>
        <taxon>Stramenopiles</taxon>
        <taxon>Oomycota</taxon>
        <taxon>Peronosporomycetes</taxon>
        <taxon>Peronosporales</taxon>
        <taxon>Peronosporaceae</taxon>
        <taxon>Phytophthora</taxon>
    </lineage>
</organism>
<sequence>MRGGLHRSIRSHCMASDATPGPPSTLLPISLDKLRSITDDQIATIRRLHAVRGDVVQALLQFYKAHNYIYSGVQVETGNHLDTHVADSVIDFTTSVPSSVVEAVDDDQARVGAENDLELENEIPSSNREPVTELPTANKSADRRFLIRNSSKFACDSDGSIYAKMFPHLFPYGRGHPGEERLVPVSYDGCIKYYTMHSSRRFAEDDTFLLVTFDRLSTQKMSTWISLTCKRYPDMFSD</sequence>